<reference evidence="11 12" key="1">
    <citation type="submission" date="2019-06" db="EMBL/GenBank/DDBJ databases">
        <title>Wine fermentation using esterase from Monascus purpureus.</title>
        <authorList>
            <person name="Geng C."/>
            <person name="Zhang Y."/>
        </authorList>
    </citation>
    <scope>NUCLEOTIDE SEQUENCE [LARGE SCALE GENOMIC DNA]</scope>
    <source>
        <strain evidence="11">HQ1</strain>
    </source>
</reference>
<evidence type="ECO:0000256" key="6">
    <source>
        <dbReference type="ARBA" id="ARBA00023242"/>
    </source>
</evidence>
<evidence type="ECO:0000256" key="3">
    <source>
        <dbReference type="ARBA" id="ARBA00020629"/>
    </source>
</evidence>
<keyword evidence="4 8" id="KW-0805">Transcription regulation</keyword>
<keyword evidence="12" id="KW-1185">Reference proteome</keyword>
<evidence type="ECO:0000256" key="4">
    <source>
        <dbReference type="ARBA" id="ARBA00023015"/>
    </source>
</evidence>
<dbReference type="GO" id="GO:0006357">
    <property type="term" value="P:regulation of transcription by RNA polymerase II"/>
    <property type="evidence" value="ECO:0007669"/>
    <property type="project" value="InterPro"/>
</dbReference>
<feature type="coiled-coil region" evidence="9">
    <location>
        <begin position="53"/>
        <end position="90"/>
    </location>
</feature>
<evidence type="ECO:0000256" key="5">
    <source>
        <dbReference type="ARBA" id="ARBA00023163"/>
    </source>
</evidence>
<comment type="caution">
    <text evidence="11">The sequence shown here is derived from an EMBL/GenBank/DDBJ whole genome shotgun (WGS) entry which is preliminary data.</text>
</comment>
<keyword evidence="9" id="KW-0175">Coiled coil</keyword>
<dbReference type="InterPro" id="IPR019258">
    <property type="entry name" value="Mediator_Med4"/>
</dbReference>
<keyword evidence="8" id="KW-0010">Activator</keyword>
<dbReference type="PANTHER" id="PTHR13208:SF2">
    <property type="entry name" value="MEDIATOR OF RNA POLYMERASE II TRANSCRIPTION SUBUNIT 4"/>
    <property type="match status" value="1"/>
</dbReference>
<feature type="compositionally biased region" description="Acidic residues" evidence="10">
    <location>
        <begin position="328"/>
        <end position="337"/>
    </location>
</feature>
<dbReference type="Proteomes" id="UP000319663">
    <property type="component" value="Unassembled WGS sequence"/>
</dbReference>
<dbReference type="OrthoDB" id="1929813at2759"/>
<comment type="subunit">
    <text evidence="8">Component of the Mediator complex.</text>
</comment>
<dbReference type="GO" id="GO:0016592">
    <property type="term" value="C:mediator complex"/>
    <property type="evidence" value="ECO:0007669"/>
    <property type="project" value="InterPro"/>
</dbReference>
<feature type="region of interest" description="Disordered" evidence="10">
    <location>
        <begin position="304"/>
        <end position="337"/>
    </location>
</feature>
<evidence type="ECO:0000313" key="11">
    <source>
        <dbReference type="EMBL" id="TQB68457.1"/>
    </source>
</evidence>
<comment type="subcellular location">
    <subcellularLocation>
        <location evidence="1 8">Nucleus</location>
    </subcellularLocation>
</comment>
<dbReference type="PANTHER" id="PTHR13208">
    <property type="entry name" value="MEDIATOR OF RNA POLYMERASE II TRANSCRIPTION SUBUNIT 4"/>
    <property type="match status" value="1"/>
</dbReference>
<keyword evidence="5 8" id="KW-0804">Transcription</keyword>
<sequence>MNSLFQSSLSTLEQKLSTLLNSLTTSPTAAGAPAAAIALLEADDTITYAITTLRQHQENYARILQLRAEAEKLEQRVKGVVQDIEAYDKEIRTACGDDGESNTDSDTDADSDIEGRSPGSGENVRKTIKEVDYKLLLDFARRISKYNHEAVADLAGAGAGESGPGTESSKRLQKQAQQDTIMTGTTDHVVTPGAAGTEPVSSVTRDATKWLDESADQTRQVYMLPYPMEERIRMGLMGQIQLAAAEGRFEPDKEVERLIREAEGLGIADEHVAAPAPALQPSIESDTIRRADEAAAAAVHVGSTVTSGHVGGGGAAPAPKPSVTLDLDLYDPENDDI</sequence>
<dbReference type="STRING" id="5098.A0A507QN83"/>
<evidence type="ECO:0000256" key="7">
    <source>
        <dbReference type="ARBA" id="ARBA00031257"/>
    </source>
</evidence>
<evidence type="ECO:0000256" key="1">
    <source>
        <dbReference type="ARBA" id="ARBA00004123"/>
    </source>
</evidence>
<comment type="similarity">
    <text evidence="2 8">Belongs to the Mediator complex subunit 4 family.</text>
</comment>
<dbReference type="GO" id="GO:0003712">
    <property type="term" value="F:transcription coregulator activity"/>
    <property type="evidence" value="ECO:0007669"/>
    <property type="project" value="InterPro"/>
</dbReference>
<keyword evidence="6 8" id="KW-0539">Nucleus</keyword>
<evidence type="ECO:0000256" key="9">
    <source>
        <dbReference type="SAM" id="Coils"/>
    </source>
</evidence>
<evidence type="ECO:0000256" key="10">
    <source>
        <dbReference type="SAM" id="MobiDB-lite"/>
    </source>
</evidence>
<proteinExistence type="inferred from homology"/>
<protein>
    <recommendedName>
        <fullName evidence="3 8">Mediator of RNA polymerase II transcription subunit 4</fullName>
    </recommendedName>
    <alternativeName>
        <fullName evidence="7 8">Mediator complex subunit 4</fullName>
    </alternativeName>
</protein>
<evidence type="ECO:0000313" key="12">
    <source>
        <dbReference type="Proteomes" id="UP000319663"/>
    </source>
</evidence>
<accession>A0A507QN83</accession>
<comment type="function">
    <text evidence="8">Component of the Mediator complex, a coactivator involved in the regulated transcription of nearly all RNA polymerase II-dependent genes. Mediator functions as a bridge to convey information from gene-specific regulatory proteins to the basal RNA polymerase II transcription machinery. Mediator is recruited to promoters by direct interactions with regulatory proteins and serves as a scaffold for the assembly of a functional preinitiation complex with RNA polymerase II and the general transcription factors.</text>
</comment>
<dbReference type="GO" id="GO:0070847">
    <property type="term" value="C:core mediator complex"/>
    <property type="evidence" value="ECO:0007669"/>
    <property type="project" value="TreeGrafter"/>
</dbReference>
<feature type="region of interest" description="Disordered" evidence="10">
    <location>
        <begin position="157"/>
        <end position="176"/>
    </location>
</feature>
<evidence type="ECO:0000256" key="8">
    <source>
        <dbReference type="RuleBase" id="RU364141"/>
    </source>
</evidence>
<feature type="compositionally biased region" description="Acidic residues" evidence="10">
    <location>
        <begin position="97"/>
        <end position="112"/>
    </location>
</feature>
<feature type="region of interest" description="Disordered" evidence="10">
    <location>
        <begin position="92"/>
        <end position="124"/>
    </location>
</feature>
<dbReference type="EMBL" id="VIFY01000215">
    <property type="protein sequence ID" value="TQB68457.1"/>
    <property type="molecule type" value="Genomic_DNA"/>
</dbReference>
<evidence type="ECO:0000256" key="2">
    <source>
        <dbReference type="ARBA" id="ARBA00009626"/>
    </source>
</evidence>
<gene>
    <name evidence="8" type="primary">MED4</name>
    <name evidence="11" type="ORF">MPDQ_003400</name>
</gene>
<dbReference type="Pfam" id="PF10018">
    <property type="entry name" value="Med4"/>
    <property type="match status" value="1"/>
</dbReference>
<organism evidence="11 12">
    <name type="scientific">Monascus purpureus</name>
    <name type="common">Red mold</name>
    <name type="synonym">Monascus anka</name>
    <dbReference type="NCBI Taxonomy" id="5098"/>
    <lineage>
        <taxon>Eukaryota</taxon>
        <taxon>Fungi</taxon>
        <taxon>Dikarya</taxon>
        <taxon>Ascomycota</taxon>
        <taxon>Pezizomycotina</taxon>
        <taxon>Eurotiomycetes</taxon>
        <taxon>Eurotiomycetidae</taxon>
        <taxon>Eurotiales</taxon>
        <taxon>Aspergillaceae</taxon>
        <taxon>Monascus</taxon>
    </lineage>
</organism>
<name>A0A507QN83_MONPU</name>
<dbReference type="AlphaFoldDB" id="A0A507QN83"/>